<dbReference type="GO" id="GO:0005634">
    <property type="term" value="C:nucleus"/>
    <property type="evidence" value="ECO:0007669"/>
    <property type="project" value="TreeGrafter"/>
</dbReference>
<dbReference type="EMBL" id="CP019481">
    <property type="protein sequence ID" value="UQC91673.1"/>
    <property type="molecule type" value="Genomic_DNA"/>
</dbReference>
<dbReference type="PANTHER" id="PTHR47424:SF9">
    <property type="entry name" value="TAH-2"/>
    <property type="match status" value="1"/>
</dbReference>
<organism evidence="7 8">
    <name type="scientific">Colletotrichum lupini</name>
    <dbReference type="NCBI Taxonomy" id="145971"/>
    <lineage>
        <taxon>Eukaryota</taxon>
        <taxon>Fungi</taxon>
        <taxon>Dikarya</taxon>
        <taxon>Ascomycota</taxon>
        <taxon>Pezizomycotina</taxon>
        <taxon>Sordariomycetes</taxon>
        <taxon>Hypocreomycetidae</taxon>
        <taxon>Glomerellales</taxon>
        <taxon>Glomerellaceae</taxon>
        <taxon>Colletotrichum</taxon>
        <taxon>Colletotrichum acutatum species complex</taxon>
    </lineage>
</organism>
<evidence type="ECO:0000313" key="7">
    <source>
        <dbReference type="EMBL" id="UQC91673.1"/>
    </source>
</evidence>
<dbReference type="CDD" id="cd12148">
    <property type="entry name" value="fungal_TF_MHR"/>
    <property type="match status" value="1"/>
</dbReference>
<evidence type="ECO:0000313" key="8">
    <source>
        <dbReference type="Proteomes" id="UP000830671"/>
    </source>
</evidence>
<evidence type="ECO:0000256" key="2">
    <source>
        <dbReference type="ARBA" id="ARBA00023015"/>
    </source>
</evidence>
<dbReference type="AlphaFoldDB" id="A0A9Q8WPY0"/>
<sequence>MLGKIALEEAFALPRFQEKTRWWAGLFAIDPEKHAAEISDVADIRLNYMDKHGVGFTILSYTAPGIQDIWDPKEAQLLAKEINDYIAPEVKKHPERFGAFATLSMHDPKEAAEELRRCVTEYGFLGALVNDTQRAGPDGDDMIFYDGPEWDVFWSTVTELDVPFYLHPRNPTGTIHEKLWAKRSWLIGPPLSFSQGVSLHVLGMVTNGVFDRHPKLQIILGHLGEKIPFDMWRINHWFEDVKKPLGLSCKRTIREYFASNLWITTSGHFSTTTLQFCMAEVGADRILFSIDYPFESFSDGCDWYDALPINDNDKKKIGRDNAKQLFKLPGFKDSEARGSGYSRATGRHSVIRNFTIDWLHYYHLPMDIAGTATAIRETIRVRETSYGDLEIIAYQGCHLGTSECGTVSGGGDAGFGVQGPGAGNRCAYCSKKLSLIRKAYASPSLHENPQASRAPHIMPRPKVPESQRQRAAEACKFCREAKKKCSGTAPCTQCVRRGLEPDCRMTYLPRGSRTIRPSITRASTAGGRRSRASFEHGSITVSTAASGSSKTRPRRHIEIDKEPSPNPFPMSPSVSQQESEEPCVDAHQSPMTPPRESHTREGTQPESSLLANPSRLLRSAHGEQVFVGGAAAISFLQTVRQVVVRQIGPSPFSHNDGMETMLEAASPEARRSISSDEVVDLGDQQRLDYLKCYYTITEGLINILDSDDQRELMCLTDSISIGVTSPFDENASADKAAWPSKQSSHLSDAIRDMVMAIGAQCSSALEAQDHSFTFFRKAQRQAFSGLLEDPDLDMVRLFLLMAFYMLGNCRRNTAYMYISIAVRAALALGLHSQTMYMCEPKSHQCGLLKVWISVRILDKLVSSLLGRPAATAGTDARPLIRDLAPDCDYGSKYLVATCEIVEVINDINNILYHGKDVTVPVVEQLLVNIDSWKRNLLMPLEGPEELEALEDSIEANRMAVAKIHVSCLYYFAVTLATRPIFISSLNSQAGNRIHHPPLAAACIEAAVYLAQTCADALKAGLLERSMCILKALVFSAGLILGVECFAKVSIDLETDRAFQGAMDVLKFLAGQSPQAAHYLEILMSLATAITERRSKLNNAGGSRYVSRLFSLESLSSVSAGNPEGHTEEEPSWASTRAVTEQGSFDVWPGADGGLLNWMYFETAMHRFLDKREMPDRQSSEAVDVQAVIIPD</sequence>
<dbReference type="GO" id="GO:0000981">
    <property type="term" value="F:DNA-binding transcription factor activity, RNA polymerase II-specific"/>
    <property type="evidence" value="ECO:0007669"/>
    <property type="project" value="InterPro"/>
</dbReference>
<dbReference type="SUPFAM" id="SSF51556">
    <property type="entry name" value="Metallo-dependent hydrolases"/>
    <property type="match status" value="1"/>
</dbReference>
<dbReference type="GO" id="GO:0008270">
    <property type="term" value="F:zinc ion binding"/>
    <property type="evidence" value="ECO:0007669"/>
    <property type="project" value="InterPro"/>
</dbReference>
<dbReference type="GO" id="GO:0016787">
    <property type="term" value="F:hydrolase activity"/>
    <property type="evidence" value="ECO:0007669"/>
    <property type="project" value="InterPro"/>
</dbReference>
<feature type="domain" description="Zn(2)-C6 fungal-type" evidence="6">
    <location>
        <begin position="474"/>
        <end position="505"/>
    </location>
</feature>
<keyword evidence="3" id="KW-0804">Transcription</keyword>
<dbReference type="PROSITE" id="PS50048">
    <property type="entry name" value="ZN2_CY6_FUNGAL_2"/>
    <property type="match status" value="1"/>
</dbReference>
<evidence type="ECO:0000256" key="3">
    <source>
        <dbReference type="ARBA" id="ARBA00023163"/>
    </source>
</evidence>
<dbReference type="GO" id="GO:0000978">
    <property type="term" value="F:RNA polymerase II cis-regulatory region sequence-specific DNA binding"/>
    <property type="evidence" value="ECO:0007669"/>
    <property type="project" value="TreeGrafter"/>
</dbReference>
<dbReference type="Pfam" id="PF04909">
    <property type="entry name" value="Amidohydro_2"/>
    <property type="match status" value="1"/>
</dbReference>
<accession>A0A9Q8WPY0</accession>
<dbReference type="GO" id="GO:0006351">
    <property type="term" value="P:DNA-templated transcription"/>
    <property type="evidence" value="ECO:0007669"/>
    <property type="project" value="InterPro"/>
</dbReference>
<evidence type="ECO:0000256" key="5">
    <source>
        <dbReference type="SAM" id="MobiDB-lite"/>
    </source>
</evidence>
<dbReference type="InterPro" id="IPR007219">
    <property type="entry name" value="XnlR_reg_dom"/>
</dbReference>
<dbReference type="PANTHER" id="PTHR47424">
    <property type="entry name" value="REGULATORY PROTEIN GAL4"/>
    <property type="match status" value="1"/>
</dbReference>
<dbReference type="PROSITE" id="PS00463">
    <property type="entry name" value="ZN2_CY6_FUNGAL_1"/>
    <property type="match status" value="1"/>
</dbReference>
<keyword evidence="4" id="KW-0539">Nucleus</keyword>
<gene>
    <name evidence="7" type="ORF">CLUP02_17209</name>
</gene>
<feature type="compositionally biased region" description="Polar residues" evidence="5">
    <location>
        <begin position="539"/>
        <end position="550"/>
    </location>
</feature>
<dbReference type="InterPro" id="IPR001138">
    <property type="entry name" value="Zn2Cys6_DnaBD"/>
</dbReference>
<protein>
    <submittedName>
        <fullName evidence="7">2,3-dihydroxybenzoate decarboxylase</fullName>
    </submittedName>
</protein>
<keyword evidence="1" id="KW-0479">Metal-binding</keyword>
<dbReference type="InterPro" id="IPR036864">
    <property type="entry name" value="Zn2-C6_fun-type_DNA-bd_sf"/>
</dbReference>
<dbReference type="SMART" id="SM00066">
    <property type="entry name" value="GAL4"/>
    <property type="match status" value="1"/>
</dbReference>
<dbReference type="SMART" id="SM00906">
    <property type="entry name" value="Fungal_trans"/>
    <property type="match status" value="1"/>
</dbReference>
<evidence type="ECO:0000256" key="1">
    <source>
        <dbReference type="ARBA" id="ARBA00022723"/>
    </source>
</evidence>
<feature type="region of interest" description="Disordered" evidence="5">
    <location>
        <begin position="514"/>
        <end position="608"/>
    </location>
</feature>
<reference evidence="7" key="1">
    <citation type="journal article" date="2021" name="Mol. Plant Microbe Interact.">
        <title>Complete Genome Sequence of the Plant-Pathogenic Fungus Colletotrichum lupini.</title>
        <authorList>
            <person name="Baroncelli R."/>
            <person name="Pensec F."/>
            <person name="Da Lio D."/>
            <person name="Boufleur T."/>
            <person name="Vicente I."/>
            <person name="Sarrocco S."/>
            <person name="Picot A."/>
            <person name="Baraldi E."/>
            <person name="Sukno S."/>
            <person name="Thon M."/>
            <person name="Le Floch G."/>
        </authorList>
    </citation>
    <scope>NUCLEOTIDE SEQUENCE</scope>
    <source>
        <strain evidence="7">IMI 504893</strain>
    </source>
</reference>
<dbReference type="KEGG" id="clup:CLUP02_17209"/>
<dbReference type="FunFam" id="3.20.20.140:FF:000043">
    <property type="entry name" value="Amidohydrolase family protein"/>
    <property type="match status" value="1"/>
</dbReference>
<evidence type="ECO:0000259" key="6">
    <source>
        <dbReference type="PROSITE" id="PS50048"/>
    </source>
</evidence>
<keyword evidence="2" id="KW-0805">Transcription regulation</keyword>
<dbReference type="Proteomes" id="UP000830671">
    <property type="component" value="Chromosome 9"/>
</dbReference>
<dbReference type="RefSeq" id="XP_049153269.1">
    <property type="nucleotide sequence ID" value="XM_049296122.1"/>
</dbReference>
<dbReference type="Pfam" id="PF00172">
    <property type="entry name" value="Zn_clus"/>
    <property type="match status" value="1"/>
</dbReference>
<dbReference type="InterPro" id="IPR006680">
    <property type="entry name" value="Amidohydro-rel"/>
</dbReference>
<dbReference type="CDD" id="cd00067">
    <property type="entry name" value="GAL4"/>
    <property type="match status" value="1"/>
</dbReference>
<dbReference type="Pfam" id="PF04082">
    <property type="entry name" value="Fungal_trans"/>
    <property type="match status" value="1"/>
</dbReference>
<dbReference type="InterPro" id="IPR032466">
    <property type="entry name" value="Metal_Hydrolase"/>
</dbReference>
<proteinExistence type="predicted"/>
<dbReference type="InterPro" id="IPR051127">
    <property type="entry name" value="Fungal_SecMet_Regulators"/>
</dbReference>
<dbReference type="SUPFAM" id="SSF57701">
    <property type="entry name" value="Zn2/Cys6 DNA-binding domain"/>
    <property type="match status" value="1"/>
</dbReference>
<evidence type="ECO:0000256" key="4">
    <source>
        <dbReference type="ARBA" id="ARBA00023242"/>
    </source>
</evidence>
<keyword evidence="8" id="KW-1185">Reference proteome</keyword>
<dbReference type="Gene3D" id="3.20.20.140">
    <property type="entry name" value="Metal-dependent hydrolases"/>
    <property type="match status" value="1"/>
</dbReference>
<name>A0A9Q8WPY0_9PEZI</name>
<dbReference type="GeneID" id="73351132"/>
<dbReference type="GO" id="GO:0000435">
    <property type="term" value="P:positive regulation of transcription from RNA polymerase II promoter by galactose"/>
    <property type="evidence" value="ECO:0007669"/>
    <property type="project" value="TreeGrafter"/>
</dbReference>
<dbReference type="Gene3D" id="4.10.240.10">
    <property type="entry name" value="Zn(2)-C6 fungal-type DNA-binding domain"/>
    <property type="match status" value="1"/>
</dbReference>